<reference evidence="1 2" key="1">
    <citation type="submission" date="2020-10" db="EMBL/GenBank/DDBJ databases">
        <title>Connecting structure to function with the recovery of over 1000 high-quality activated sludge metagenome-assembled genomes encoding full-length rRNA genes using long-read sequencing.</title>
        <authorList>
            <person name="Singleton C.M."/>
            <person name="Petriglieri F."/>
            <person name="Kristensen J.M."/>
            <person name="Kirkegaard R.H."/>
            <person name="Michaelsen T.Y."/>
            <person name="Andersen M.H."/>
            <person name="Karst S.M."/>
            <person name="Dueholm M.S."/>
            <person name="Nielsen P.H."/>
            <person name="Albertsen M."/>
        </authorList>
    </citation>
    <scope>NUCLEOTIDE SEQUENCE [LARGE SCALE GENOMIC DNA]</scope>
    <source>
        <strain evidence="1">Fred_18-Q3-R57-64_BAT3C.720</strain>
    </source>
</reference>
<dbReference type="AlphaFoldDB" id="A0A935W5A8"/>
<protein>
    <submittedName>
        <fullName evidence="1">Uncharacterized protein</fullName>
    </submittedName>
</protein>
<proteinExistence type="predicted"/>
<dbReference type="EMBL" id="JADJOT010000012">
    <property type="protein sequence ID" value="MBK7956261.1"/>
    <property type="molecule type" value="Genomic_DNA"/>
</dbReference>
<sequence>MSEYTLSCEHFLATTRQHFFSSDLAATFPQALADEDYADSCGETEQRAHAGV</sequence>
<gene>
    <name evidence="1" type="ORF">IPK02_21220</name>
</gene>
<evidence type="ECO:0000313" key="2">
    <source>
        <dbReference type="Proteomes" id="UP000706151"/>
    </source>
</evidence>
<evidence type="ECO:0000313" key="1">
    <source>
        <dbReference type="EMBL" id="MBK7956261.1"/>
    </source>
</evidence>
<name>A0A935W5A8_9PROT</name>
<organism evidence="1 2">
    <name type="scientific">Candidatus Accumulibacter affinis</name>
    <dbReference type="NCBI Taxonomy" id="2954384"/>
    <lineage>
        <taxon>Bacteria</taxon>
        <taxon>Pseudomonadati</taxon>
        <taxon>Pseudomonadota</taxon>
        <taxon>Betaproteobacteria</taxon>
        <taxon>Candidatus Accumulibacter</taxon>
    </lineage>
</organism>
<accession>A0A935W5A8</accession>
<dbReference type="Proteomes" id="UP000706151">
    <property type="component" value="Unassembled WGS sequence"/>
</dbReference>
<comment type="caution">
    <text evidence="1">The sequence shown here is derived from an EMBL/GenBank/DDBJ whole genome shotgun (WGS) entry which is preliminary data.</text>
</comment>